<dbReference type="Proteomes" id="UP000295404">
    <property type="component" value="Unassembled WGS sequence"/>
</dbReference>
<dbReference type="EMBL" id="SMMS01000001">
    <property type="protein sequence ID" value="TCL12467.1"/>
    <property type="molecule type" value="Genomic_DNA"/>
</dbReference>
<dbReference type="Gene3D" id="3.20.20.70">
    <property type="entry name" value="Aldolase class I"/>
    <property type="match status" value="1"/>
</dbReference>
<evidence type="ECO:0000256" key="8">
    <source>
        <dbReference type="ARBA" id="ARBA00023014"/>
    </source>
</evidence>
<dbReference type="InterPro" id="IPR034405">
    <property type="entry name" value="F420"/>
</dbReference>
<dbReference type="InterPro" id="IPR045567">
    <property type="entry name" value="CofH/MnqC-like_C"/>
</dbReference>
<dbReference type="EC" id="2.5.1.147" evidence="2 10"/>
<feature type="binding site" evidence="12">
    <location>
        <position position="136"/>
    </location>
    <ligand>
        <name>(3R)-3-methyl-D-ornithine</name>
        <dbReference type="ChEBI" id="CHEBI:64642"/>
    </ligand>
</feature>
<dbReference type="GO" id="GO:0141093">
    <property type="term" value="F:5-amino-6-(D-ribitylamino)uracil--L-tyrosine 4-hydroxyphenyl transferase activity"/>
    <property type="evidence" value="ECO:0007669"/>
    <property type="project" value="UniProtKB-EC"/>
</dbReference>
<evidence type="ECO:0000256" key="6">
    <source>
        <dbReference type="ARBA" id="ARBA00022723"/>
    </source>
</evidence>
<dbReference type="SFLD" id="SFLDG01388">
    <property type="entry name" value="7_8-didemethyl-8-hydroxy-5-dea"/>
    <property type="match status" value="1"/>
</dbReference>
<keyword evidence="4 10" id="KW-0808">Transferase</keyword>
<comment type="similarity">
    <text evidence="10">Belongs to the radical SAM superfamily. CofH family.</text>
</comment>
<dbReference type="SFLD" id="SFLDF00343">
    <property type="entry name" value="aminofutalosine_synthase_(mqnE"/>
    <property type="match status" value="1"/>
</dbReference>
<evidence type="ECO:0000256" key="2">
    <source>
        <dbReference type="ARBA" id="ARBA00012289"/>
    </source>
</evidence>
<comment type="cofactor">
    <cofactor evidence="10 11">
        <name>[4Fe-4S] cluster</name>
        <dbReference type="ChEBI" id="CHEBI:49883"/>
    </cofactor>
    <text evidence="10 11">Binds 1 [4Fe-4S] cluster. The cluster is coordinated with 3 cysteines and an exchangeable S-adenosyl-L-methionine.</text>
</comment>
<gene>
    <name evidence="10" type="primary">cofH</name>
    <name evidence="15" type="ORF">C7960_1726</name>
    <name evidence="14" type="ORF">SAMN06295989_10970</name>
</gene>
<dbReference type="PIRSF" id="PIRSF004762">
    <property type="entry name" value="CHP00423"/>
    <property type="match status" value="1"/>
</dbReference>
<dbReference type="PROSITE" id="PS51918">
    <property type="entry name" value="RADICAL_SAM"/>
    <property type="match status" value="1"/>
</dbReference>
<dbReference type="Pfam" id="PF19288">
    <property type="entry name" value="CofH_C"/>
    <property type="match status" value="1"/>
</dbReference>
<evidence type="ECO:0000256" key="9">
    <source>
        <dbReference type="ARBA" id="ARBA00048468"/>
    </source>
</evidence>
<feature type="binding site" evidence="12">
    <location>
        <position position="291"/>
    </location>
    <ligand>
        <name>(3R)-3-methyl-D-ornithine</name>
        <dbReference type="ChEBI" id="CHEBI:64642"/>
    </ligand>
</feature>
<dbReference type="UniPathway" id="UPA00072"/>
<evidence type="ECO:0000256" key="4">
    <source>
        <dbReference type="ARBA" id="ARBA00022679"/>
    </source>
</evidence>
<comment type="subunit">
    <text evidence="10">The FO synthase complex consists of two subunits, CofG and CofH.</text>
</comment>
<dbReference type="PANTHER" id="PTHR43076">
    <property type="entry name" value="FO SYNTHASE (COFH)"/>
    <property type="match status" value="1"/>
</dbReference>
<reference evidence="14" key="1">
    <citation type="submission" date="2017-09" db="EMBL/GenBank/DDBJ databases">
        <authorList>
            <person name="Ehlers B."/>
            <person name="Leendertz F.H."/>
        </authorList>
    </citation>
    <scope>NUCLEOTIDE SEQUENCE [LARGE SCALE GENOMIC DNA]</scope>
    <source>
        <strain evidence="14">WG-1MB</strain>
    </source>
</reference>
<feature type="binding site" evidence="10 11">
    <location>
        <position position="71"/>
    </location>
    <ligand>
        <name>[4Fe-4S] cluster</name>
        <dbReference type="ChEBI" id="CHEBI:49883"/>
        <note>4Fe-4S-S-AdoMet</note>
    </ligand>
</feature>
<keyword evidence="5 10" id="KW-0949">S-adenosyl-L-methionine</keyword>
<dbReference type="InterPro" id="IPR007197">
    <property type="entry name" value="rSAM"/>
</dbReference>
<dbReference type="AlphaFoldDB" id="A0A285G751"/>
<accession>A0A285G751</accession>
<evidence type="ECO:0000256" key="12">
    <source>
        <dbReference type="PIRSR" id="PIRSR004762-2"/>
    </source>
</evidence>
<name>A0A285G751_9EURY</name>
<reference evidence="16" key="2">
    <citation type="submission" date="2017-09" db="EMBL/GenBank/DDBJ databases">
        <authorList>
            <person name="Varghese N."/>
            <person name="Submissions S."/>
        </authorList>
    </citation>
    <scope>NUCLEOTIDE SEQUENCE [LARGE SCALE GENOMIC DNA]</scope>
    <source>
        <strain evidence="16">WG-1MB</strain>
    </source>
</reference>
<dbReference type="GO" id="GO:0005506">
    <property type="term" value="F:iron ion binding"/>
    <property type="evidence" value="ECO:0007669"/>
    <property type="project" value="UniProtKB-UniRule"/>
</dbReference>
<dbReference type="EMBL" id="OBDR01000009">
    <property type="protein sequence ID" value="SNY19359.1"/>
    <property type="molecule type" value="Genomic_DNA"/>
</dbReference>
<dbReference type="InterPro" id="IPR006638">
    <property type="entry name" value="Elp3/MiaA/NifB-like_rSAM"/>
</dbReference>
<dbReference type="SMART" id="SM00729">
    <property type="entry name" value="Elp3"/>
    <property type="match status" value="1"/>
</dbReference>
<evidence type="ECO:0000256" key="1">
    <source>
        <dbReference type="ARBA" id="ARBA00004712"/>
    </source>
</evidence>
<sequence>MKNTIPDDIIQQAYEGNVTKKNALKLLEVPPLQLFSLADRLRKQAVGDDVTYVVNRNINFTDQCIGNCGFCAFRNQENYFLEKSDIIRKTKEAVELGATEVCIQGGLLEDANLEFYQDILSSIKANYPNIHIHAYSPMEVFHLAKKNGLSIESTIKKLKNSGLETMPGTAAEILSDRVREIICPGKLNTLQWENVITTAHRLGIATTATMMYGHVETKEERIDHILKIRDIQQKTAGFTEFVLLPFMPYNNPIGKKMIKEGKYATGGIEDLQFYALSRILLHTHIPNIQASWVKLGKKLAQVALACGANDVGGTLMEEKISSSAGAKNGENMEVSEIKWLVRTAGRKPVQRNTLYESIEAENDS</sequence>
<comment type="catalytic activity">
    <reaction evidence="9 10">
        <text>5-amino-6-(D-ribitylamino)uracil + L-tyrosine + S-adenosyl-L-methionine = 5-amino-5-(4-hydroxybenzyl)-6-(D-ribitylimino)-5,6-dihydrouracil + 2-iminoacetate + 5'-deoxyadenosine + L-methionine + H(+)</text>
        <dbReference type="Rhea" id="RHEA:55200"/>
        <dbReference type="ChEBI" id="CHEBI:15378"/>
        <dbReference type="ChEBI" id="CHEBI:15934"/>
        <dbReference type="ChEBI" id="CHEBI:17319"/>
        <dbReference type="ChEBI" id="CHEBI:57844"/>
        <dbReference type="ChEBI" id="CHEBI:58315"/>
        <dbReference type="ChEBI" id="CHEBI:59789"/>
        <dbReference type="ChEBI" id="CHEBI:77846"/>
        <dbReference type="ChEBI" id="CHEBI:85936"/>
        <dbReference type="EC" id="2.5.1.147"/>
    </reaction>
</comment>
<evidence type="ECO:0000256" key="10">
    <source>
        <dbReference type="HAMAP-Rule" id="MF_01612"/>
    </source>
</evidence>
<feature type="binding site" evidence="10 11">
    <location>
        <position position="68"/>
    </location>
    <ligand>
        <name>[4Fe-4S] cluster</name>
        <dbReference type="ChEBI" id="CHEBI:49883"/>
        <note>4Fe-4S-S-AdoMet</note>
    </ligand>
</feature>
<dbReference type="GO" id="GO:0051539">
    <property type="term" value="F:4 iron, 4 sulfur cluster binding"/>
    <property type="evidence" value="ECO:0007669"/>
    <property type="project" value="UniProtKB-KW"/>
</dbReference>
<dbReference type="NCBIfam" id="NF005609">
    <property type="entry name" value="PRK07360.1"/>
    <property type="match status" value="1"/>
</dbReference>
<dbReference type="NCBIfam" id="TIGR00423">
    <property type="entry name" value="CofH family radical SAM protein"/>
    <property type="match status" value="1"/>
</dbReference>
<evidence type="ECO:0000313" key="17">
    <source>
        <dbReference type="Proteomes" id="UP000295404"/>
    </source>
</evidence>
<dbReference type="PANTHER" id="PTHR43076:SF1">
    <property type="entry name" value="LIPOYL SYNTHASE 2"/>
    <property type="match status" value="1"/>
</dbReference>
<protein>
    <recommendedName>
        <fullName evidence="2 10">5-amino-6-(D-ribitylamino)uracil--L-tyrosine 4-hydroxyphenyl transferase</fullName>
        <ecNumber evidence="2 10">2.5.1.147</ecNumber>
    </recommendedName>
    <alternativeName>
        <fullName evidence="10">FO synthase subunit 2</fullName>
    </alternativeName>
</protein>
<keyword evidence="8 10" id="KW-0411">Iron-sulfur</keyword>
<dbReference type="InterPro" id="IPR013785">
    <property type="entry name" value="Aldolase_TIM"/>
</dbReference>
<evidence type="ECO:0000256" key="5">
    <source>
        <dbReference type="ARBA" id="ARBA00022691"/>
    </source>
</evidence>
<dbReference type="InterPro" id="IPR020050">
    <property type="entry name" value="FO_synthase_su2"/>
</dbReference>
<organism evidence="14 16">
    <name type="scientific">Methanohalophilus euhalobius</name>
    <dbReference type="NCBI Taxonomy" id="51203"/>
    <lineage>
        <taxon>Archaea</taxon>
        <taxon>Methanobacteriati</taxon>
        <taxon>Methanobacteriota</taxon>
        <taxon>Stenosarchaea group</taxon>
        <taxon>Methanomicrobia</taxon>
        <taxon>Methanosarcinales</taxon>
        <taxon>Methanosarcinaceae</taxon>
        <taxon>Methanohalophilus</taxon>
    </lineage>
</organism>
<evidence type="ECO:0000256" key="3">
    <source>
        <dbReference type="ARBA" id="ARBA00022485"/>
    </source>
</evidence>
<evidence type="ECO:0000313" key="15">
    <source>
        <dbReference type="EMBL" id="TCL12467.1"/>
    </source>
</evidence>
<dbReference type="RefSeq" id="WP_096712723.1">
    <property type="nucleotide sequence ID" value="NZ_OBDR01000009.1"/>
</dbReference>
<feature type="domain" description="Radical SAM core" evidence="13">
    <location>
        <begin position="50"/>
        <end position="278"/>
    </location>
</feature>
<dbReference type="GO" id="GO:0044689">
    <property type="term" value="F:7,8-didemethyl-8-hydroxy-5-deazariboflavin synthase activity"/>
    <property type="evidence" value="ECO:0007669"/>
    <property type="project" value="TreeGrafter"/>
</dbReference>
<keyword evidence="16" id="KW-1185">Reference proteome</keyword>
<dbReference type="SFLD" id="SFLDF00293">
    <property type="entry name" value="((2_3_4_5-tetrahydroxypentyl)a"/>
    <property type="match status" value="1"/>
</dbReference>
<keyword evidence="3 10" id="KW-0004">4Fe-4S</keyword>
<dbReference type="OrthoDB" id="8186at2157"/>
<dbReference type="CDD" id="cd01335">
    <property type="entry name" value="Radical_SAM"/>
    <property type="match status" value="1"/>
</dbReference>
<keyword evidence="6 10" id="KW-0479">Metal-binding</keyword>
<dbReference type="Proteomes" id="UP000217726">
    <property type="component" value="Unassembled WGS sequence"/>
</dbReference>
<dbReference type="NCBIfam" id="TIGR03551">
    <property type="entry name" value="F420_cofH"/>
    <property type="match status" value="1"/>
</dbReference>
<evidence type="ECO:0000313" key="16">
    <source>
        <dbReference type="Proteomes" id="UP000217726"/>
    </source>
</evidence>
<dbReference type="HAMAP" id="MF_01612">
    <property type="entry name" value="FO_synth_sub2"/>
    <property type="match status" value="1"/>
</dbReference>
<evidence type="ECO:0000256" key="11">
    <source>
        <dbReference type="PIRSR" id="PIRSR004762-1"/>
    </source>
</evidence>
<feature type="binding site" evidence="10 11">
    <location>
        <position position="64"/>
    </location>
    <ligand>
        <name>[4Fe-4S] cluster</name>
        <dbReference type="ChEBI" id="CHEBI:49883"/>
        <note>4Fe-4S-S-AdoMet</note>
    </ligand>
</feature>
<comment type="pathway">
    <text evidence="1 10">Cofactor biosynthesis; coenzyme F0 biosynthesis.</text>
</comment>
<evidence type="ECO:0000259" key="13">
    <source>
        <dbReference type="PROSITE" id="PS51918"/>
    </source>
</evidence>
<dbReference type="SFLD" id="SFLDG01389">
    <property type="entry name" value="menaquinone_synthsis_involved"/>
    <property type="match status" value="2"/>
</dbReference>
<dbReference type="SUPFAM" id="SSF102114">
    <property type="entry name" value="Radical SAM enzymes"/>
    <property type="match status" value="1"/>
</dbReference>
<comment type="function">
    <text evidence="10">Catalyzes the radical-mediated synthesis of 5-amino-5-(4-hydroxybenzyl)-6-(D-ribitylimino)-5,6-dihydrouracil from 5-amino-6-(D-ribitylamino)uracil and L-tyrosine.</text>
</comment>
<evidence type="ECO:0000313" key="14">
    <source>
        <dbReference type="EMBL" id="SNY19359.1"/>
    </source>
</evidence>
<proteinExistence type="inferred from homology"/>
<dbReference type="SFLD" id="SFLDS00029">
    <property type="entry name" value="Radical_SAM"/>
    <property type="match status" value="3"/>
</dbReference>
<evidence type="ECO:0000256" key="7">
    <source>
        <dbReference type="ARBA" id="ARBA00023004"/>
    </source>
</evidence>
<dbReference type="SFLD" id="SFLDF00342">
    <property type="entry name" value="cyclic_dehypoxanthine_futalosi"/>
    <property type="match status" value="1"/>
</dbReference>
<dbReference type="SFLD" id="SFLDG01064">
    <property type="entry name" value="F420__menaquinone_cofactor_bio"/>
    <property type="match status" value="3"/>
</dbReference>
<feature type="binding site" evidence="12">
    <location>
        <position position="70"/>
    </location>
    <ligand>
        <name>S-adenosyl-L-methionine</name>
        <dbReference type="ChEBI" id="CHEBI:59789"/>
    </ligand>
</feature>
<dbReference type="InterPro" id="IPR058240">
    <property type="entry name" value="rSAM_sf"/>
</dbReference>
<dbReference type="Pfam" id="PF04055">
    <property type="entry name" value="Radical_SAM"/>
    <property type="match status" value="1"/>
</dbReference>
<reference evidence="15 17" key="3">
    <citation type="submission" date="2019-03" db="EMBL/GenBank/DDBJ databases">
        <title>Subsurface microbial communities from deep shales in Ohio and West Virginia, USA.</title>
        <authorList>
            <person name="Wrighton K."/>
        </authorList>
    </citation>
    <scope>NUCLEOTIDE SEQUENCE [LARGE SCALE GENOMIC DNA]</scope>
    <source>
        <strain evidence="15 17">WG1_MB</strain>
    </source>
</reference>
<dbReference type="InterPro" id="IPR019940">
    <property type="entry name" value="CofH_family"/>
</dbReference>
<feature type="binding site" evidence="12">
    <location>
        <position position="172"/>
    </location>
    <ligand>
        <name>S-adenosyl-L-methionine</name>
        <dbReference type="ChEBI" id="CHEBI:59789"/>
    </ligand>
</feature>
<keyword evidence="7 10" id="KW-0408">Iron</keyword>